<dbReference type="GO" id="GO:0005634">
    <property type="term" value="C:nucleus"/>
    <property type="evidence" value="ECO:0007669"/>
    <property type="project" value="UniProtKB-SubCell"/>
</dbReference>
<dbReference type="PANTHER" id="PTHR33077:SF90">
    <property type="entry name" value="PROTEIN TIFY 7"/>
    <property type="match status" value="1"/>
</dbReference>
<dbReference type="InterPro" id="IPR040390">
    <property type="entry name" value="TIFY/JAZ"/>
</dbReference>
<dbReference type="GO" id="GO:0031347">
    <property type="term" value="P:regulation of defense response"/>
    <property type="evidence" value="ECO:0007669"/>
    <property type="project" value="UniProtKB-UniRule"/>
</dbReference>
<comment type="function">
    <text evidence="6">Repressor of jasmonate responses.</text>
</comment>
<feature type="compositionally biased region" description="Low complexity" evidence="7">
    <location>
        <begin position="301"/>
        <end position="311"/>
    </location>
</feature>
<dbReference type="SMART" id="SM00979">
    <property type="entry name" value="TIFY"/>
    <property type="match status" value="1"/>
</dbReference>
<evidence type="ECO:0000256" key="4">
    <source>
        <dbReference type="ARBA" id="ARBA00023015"/>
    </source>
</evidence>
<feature type="compositionally biased region" description="Polar residues" evidence="7">
    <location>
        <begin position="382"/>
        <end position="410"/>
    </location>
</feature>
<dbReference type="GO" id="GO:2000022">
    <property type="term" value="P:regulation of jasmonic acid mediated signaling pathway"/>
    <property type="evidence" value="ECO:0007669"/>
    <property type="project" value="UniProtKB-UniRule"/>
</dbReference>
<dbReference type="Pfam" id="PF06200">
    <property type="entry name" value="tify"/>
    <property type="match status" value="1"/>
</dbReference>
<dbReference type="PANTHER" id="PTHR33077">
    <property type="entry name" value="PROTEIN TIFY 4A-RELATED-RELATED"/>
    <property type="match status" value="1"/>
</dbReference>
<protein>
    <recommendedName>
        <fullName evidence="6">Protein TIFY</fullName>
    </recommendedName>
    <alternativeName>
        <fullName evidence="6">Jasmonate ZIM domain-containing protein</fullName>
    </alternativeName>
</protein>
<evidence type="ECO:0000256" key="6">
    <source>
        <dbReference type="RuleBase" id="RU369065"/>
    </source>
</evidence>
<reference evidence="10" key="2">
    <citation type="submission" date="2013-12" db="EMBL/GenBank/DDBJ databases">
        <authorList>
            <person name="Yu Y."/>
            <person name="Lee S."/>
            <person name="de Baynast K."/>
            <person name="Wissotski M."/>
            <person name="Liu L."/>
            <person name="Talag J."/>
            <person name="Goicoechea J."/>
            <person name="Angelova A."/>
            <person name="Jetty R."/>
            <person name="Kudrna D."/>
            <person name="Golser W."/>
            <person name="Rivera L."/>
            <person name="Zhang J."/>
            <person name="Wing R."/>
        </authorList>
    </citation>
    <scope>NUCLEOTIDE SEQUENCE</scope>
</reference>
<keyword evidence="6" id="KW-0539">Nucleus</keyword>
<proteinExistence type="inferred from homology"/>
<dbReference type="Gramene" id="LPERR08G12650.2">
    <property type="protein sequence ID" value="LPERR08G12650.2"/>
    <property type="gene ID" value="LPERR08G12650"/>
</dbReference>
<evidence type="ECO:0000313" key="10">
    <source>
        <dbReference type="Proteomes" id="UP000032180"/>
    </source>
</evidence>
<dbReference type="GO" id="GO:0009611">
    <property type="term" value="P:response to wounding"/>
    <property type="evidence" value="ECO:0007669"/>
    <property type="project" value="UniProtKB-UniRule"/>
</dbReference>
<dbReference type="Pfam" id="PF09425">
    <property type="entry name" value="Jas_motif"/>
    <property type="match status" value="1"/>
</dbReference>
<comment type="domain">
    <text evidence="6">The jas domain is required for interaction with COI1.</text>
</comment>
<keyword evidence="10" id="KW-1185">Reference proteome</keyword>
<keyword evidence="4" id="KW-0805">Transcription regulation</keyword>
<dbReference type="InterPro" id="IPR018467">
    <property type="entry name" value="CCT_CS"/>
</dbReference>
<evidence type="ECO:0000259" key="8">
    <source>
        <dbReference type="PROSITE" id="PS51320"/>
    </source>
</evidence>
<name>A0A0D9X820_9ORYZ</name>
<keyword evidence="2 6" id="KW-1184">Jasmonic acid signaling pathway</keyword>
<evidence type="ECO:0000256" key="5">
    <source>
        <dbReference type="ARBA" id="ARBA00023163"/>
    </source>
</evidence>
<dbReference type="eggNOG" id="ENOG502QQDB">
    <property type="taxonomic scope" value="Eukaryota"/>
</dbReference>
<reference evidence="9" key="3">
    <citation type="submission" date="2015-04" db="UniProtKB">
        <authorList>
            <consortium name="EnsemblPlants"/>
        </authorList>
    </citation>
    <scope>IDENTIFICATION</scope>
</reference>
<dbReference type="Proteomes" id="UP000032180">
    <property type="component" value="Chromosome 8"/>
</dbReference>
<feature type="domain" description="Tify" evidence="8">
    <location>
        <begin position="203"/>
        <end position="238"/>
    </location>
</feature>
<feature type="region of interest" description="Disordered" evidence="7">
    <location>
        <begin position="1"/>
        <end position="30"/>
    </location>
</feature>
<comment type="subcellular location">
    <subcellularLocation>
        <location evidence="6">Nucleus</location>
    </subcellularLocation>
</comment>
<evidence type="ECO:0000256" key="3">
    <source>
        <dbReference type="ARBA" id="ARBA00022843"/>
    </source>
</evidence>
<evidence type="ECO:0000256" key="7">
    <source>
        <dbReference type="SAM" id="MobiDB-lite"/>
    </source>
</evidence>
<keyword evidence="5" id="KW-0804">Transcription</keyword>
<feature type="region of interest" description="Disordered" evidence="7">
    <location>
        <begin position="300"/>
        <end position="320"/>
    </location>
</feature>
<feature type="compositionally biased region" description="Low complexity" evidence="7">
    <location>
        <begin position="370"/>
        <end position="381"/>
    </location>
</feature>
<dbReference type="InterPro" id="IPR010399">
    <property type="entry name" value="Tify_dom"/>
</dbReference>
<organism evidence="9 10">
    <name type="scientific">Leersia perrieri</name>
    <dbReference type="NCBI Taxonomy" id="77586"/>
    <lineage>
        <taxon>Eukaryota</taxon>
        <taxon>Viridiplantae</taxon>
        <taxon>Streptophyta</taxon>
        <taxon>Embryophyta</taxon>
        <taxon>Tracheophyta</taxon>
        <taxon>Spermatophyta</taxon>
        <taxon>Magnoliopsida</taxon>
        <taxon>Liliopsida</taxon>
        <taxon>Poales</taxon>
        <taxon>Poaceae</taxon>
        <taxon>BOP clade</taxon>
        <taxon>Oryzoideae</taxon>
        <taxon>Oryzeae</taxon>
        <taxon>Oryzinae</taxon>
        <taxon>Leersia</taxon>
    </lineage>
</organism>
<dbReference type="AlphaFoldDB" id="A0A0D9X820"/>
<reference evidence="9 10" key="1">
    <citation type="submission" date="2012-08" db="EMBL/GenBank/DDBJ databases">
        <title>Oryza genome evolution.</title>
        <authorList>
            <person name="Wing R.A."/>
        </authorList>
    </citation>
    <scope>NUCLEOTIDE SEQUENCE</scope>
</reference>
<evidence type="ECO:0000313" key="9">
    <source>
        <dbReference type="EnsemblPlants" id="LPERR08G12650.2"/>
    </source>
</evidence>
<comment type="similarity">
    <text evidence="1 6">Belongs to the TIFY/JAZ family.</text>
</comment>
<evidence type="ECO:0000256" key="1">
    <source>
        <dbReference type="ARBA" id="ARBA00008614"/>
    </source>
</evidence>
<dbReference type="EnsemblPlants" id="LPERR08G12650.2">
    <property type="protein sequence ID" value="LPERR08G12650.2"/>
    <property type="gene ID" value="LPERR08G12650"/>
</dbReference>
<feature type="compositionally biased region" description="Basic and acidic residues" evidence="7">
    <location>
        <begin position="1"/>
        <end position="22"/>
    </location>
</feature>
<keyword evidence="3" id="KW-0832">Ubl conjugation</keyword>
<accession>A0A0D9X820</accession>
<sequence>MERDFLGTIGRKEETGKPDSDYLGRGGAGSATAMQWQIPARVGAAASSAFMSFRSPAPAPAREEDSKEAVFDRFSLSGFRPPPPTAAGDAFDAAAATMKQPGGVPPLSLHRQFGFDGQVGRQHQYGAAGVESYGAAVAHHFPSPASAPAPRHAVQFSQANPMLRVQSLPNVAGGSPYRNQPFAVGNSATGSTVGVYGGPRDLQNLKPAQMTIFYDGLVNVFDNVPVEKAQELMLLASRASTLSPPSAARKSDSPISATGKITVPEVLPTRQIIVQKPEASVPHVSRVSTPIPVVPQAVTLSKSSSSSNNDSAGPRSVGLPLAVTPLNQASPSQPLPLATANASAIMPRAVPQARKASLARFLEKRKERVSSVVPYPSSKSPLESSDTMGSPGTPSKSSCTDITPSTNNCEESMCLGQPRNISFSSQELPSTKLHTYSDLPAV</sequence>
<dbReference type="PROSITE" id="PS51320">
    <property type="entry name" value="TIFY"/>
    <property type="match status" value="1"/>
</dbReference>
<dbReference type="STRING" id="77586.A0A0D9X820"/>
<feature type="region of interest" description="Disordered" evidence="7">
    <location>
        <begin position="369"/>
        <end position="411"/>
    </location>
</feature>
<evidence type="ECO:0000256" key="2">
    <source>
        <dbReference type="ARBA" id="ARBA00022819"/>
    </source>
</evidence>